<dbReference type="InterPro" id="IPR011009">
    <property type="entry name" value="Kinase-like_dom_sf"/>
</dbReference>
<dbReference type="CDD" id="cd00180">
    <property type="entry name" value="PKc"/>
    <property type="match status" value="1"/>
</dbReference>
<evidence type="ECO:0000313" key="3">
    <source>
        <dbReference type="EMBL" id="KFA60080.1"/>
    </source>
</evidence>
<dbReference type="PROSITE" id="PS50011">
    <property type="entry name" value="PROTEIN_KINASE_DOM"/>
    <property type="match status" value="1"/>
</dbReference>
<evidence type="ECO:0000313" key="4">
    <source>
        <dbReference type="Proteomes" id="UP000028524"/>
    </source>
</evidence>
<dbReference type="InParanoid" id="A0A084Q7Z5"/>
<dbReference type="Gene3D" id="3.30.200.20">
    <property type="entry name" value="Phosphorylase Kinase, domain 1"/>
    <property type="match status" value="1"/>
</dbReference>
<gene>
    <name evidence="3" type="ORF">S40285_09267</name>
</gene>
<dbReference type="Gene3D" id="1.10.510.10">
    <property type="entry name" value="Transferase(Phosphotransferase) domain 1"/>
    <property type="match status" value="1"/>
</dbReference>
<dbReference type="Pfam" id="PF00069">
    <property type="entry name" value="Pkinase"/>
    <property type="match status" value="1"/>
</dbReference>
<dbReference type="PANTHER" id="PTHR24359:SF1">
    <property type="entry name" value="INHIBITOR OF NUCLEAR FACTOR KAPPA-B KINASE EPSILON SUBUNIT HOMOLOG 1-RELATED"/>
    <property type="match status" value="1"/>
</dbReference>
<dbReference type="AlphaFoldDB" id="A0A084Q7Z5"/>
<dbReference type="Proteomes" id="UP000028524">
    <property type="component" value="Unassembled WGS sequence"/>
</dbReference>
<organism evidence="3 4">
    <name type="scientific">Stachybotrys chlorohalonatus (strain IBT 40285)</name>
    <dbReference type="NCBI Taxonomy" id="1283841"/>
    <lineage>
        <taxon>Eukaryota</taxon>
        <taxon>Fungi</taxon>
        <taxon>Dikarya</taxon>
        <taxon>Ascomycota</taxon>
        <taxon>Pezizomycotina</taxon>
        <taxon>Sordariomycetes</taxon>
        <taxon>Hypocreomycetidae</taxon>
        <taxon>Hypocreales</taxon>
        <taxon>Stachybotryaceae</taxon>
        <taxon>Stachybotrys</taxon>
    </lineage>
</organism>
<name>A0A084Q7Z5_STAC4</name>
<dbReference type="OrthoDB" id="5986190at2759"/>
<keyword evidence="1" id="KW-0472">Membrane</keyword>
<feature type="domain" description="Protein kinase" evidence="2">
    <location>
        <begin position="174"/>
        <end position="530"/>
    </location>
</feature>
<accession>A0A084Q7Z5</accession>
<dbReference type="SMART" id="SM00220">
    <property type="entry name" value="S_TKc"/>
    <property type="match status" value="1"/>
</dbReference>
<dbReference type="PROSITE" id="PS00108">
    <property type="entry name" value="PROTEIN_KINASE_ST"/>
    <property type="match status" value="1"/>
</dbReference>
<evidence type="ECO:0000256" key="1">
    <source>
        <dbReference type="SAM" id="Phobius"/>
    </source>
</evidence>
<dbReference type="GO" id="GO:0005524">
    <property type="term" value="F:ATP binding"/>
    <property type="evidence" value="ECO:0007669"/>
    <property type="project" value="InterPro"/>
</dbReference>
<dbReference type="SUPFAM" id="SSF56112">
    <property type="entry name" value="Protein kinase-like (PK-like)"/>
    <property type="match status" value="1"/>
</dbReference>
<protein>
    <recommendedName>
        <fullName evidence="2">Protein kinase domain-containing protein</fullName>
    </recommendedName>
</protein>
<dbReference type="OMA" id="AGRCKNI"/>
<dbReference type="HOGENOM" id="CLU_013327_1_0_1"/>
<evidence type="ECO:0000259" key="2">
    <source>
        <dbReference type="PROSITE" id="PS50011"/>
    </source>
</evidence>
<feature type="transmembrane region" description="Helical" evidence="1">
    <location>
        <begin position="83"/>
        <end position="106"/>
    </location>
</feature>
<keyword evidence="1" id="KW-0812">Transmembrane</keyword>
<dbReference type="InterPro" id="IPR008271">
    <property type="entry name" value="Ser/Thr_kinase_AS"/>
</dbReference>
<dbReference type="InterPro" id="IPR000719">
    <property type="entry name" value="Prot_kinase_dom"/>
</dbReference>
<keyword evidence="1" id="KW-1133">Transmembrane helix</keyword>
<dbReference type="PANTHER" id="PTHR24359">
    <property type="entry name" value="SERINE/THREONINE-PROTEIN KINASE SBK1"/>
    <property type="match status" value="1"/>
</dbReference>
<dbReference type="GO" id="GO:0004674">
    <property type="term" value="F:protein serine/threonine kinase activity"/>
    <property type="evidence" value="ECO:0007669"/>
    <property type="project" value="TreeGrafter"/>
</dbReference>
<dbReference type="STRING" id="1283841.A0A084Q7Z5"/>
<dbReference type="EMBL" id="KL661930">
    <property type="protein sequence ID" value="KFA60080.1"/>
    <property type="molecule type" value="Genomic_DNA"/>
</dbReference>
<keyword evidence="4" id="KW-1185">Reference proteome</keyword>
<sequence>MALDSYSSLCNDIYQDISQKMERHDDAAYKFAPKGLAGEVLNKQVLRQLYRSLVECIPIGQQPPSITEDEFIDRVEKRKLQKFIAILVFATCPLEAMALFIAQLVAQNAWPLKSPHGTPLGTLPASRRDLDFFFHDPVTVDKFFNHQIYFCTVVILRGTETKVTHPALQRLPYLEKPREIGRGSFGIVYKVRVAKRHFFDPSDATENTEIKEMARKDYIMKADRPWMERDILDTVLNNSAGRCKNILQSLGSIQIENTYSLFMELGDHDLDDYMTNLHTTAPNTIQKAELIRCAAGLASGLDFLHTKLRSRDNAELVCYHMDLKPSNILISRDATRGGDSQIWKLSDFGMARVKIKRSIYNIESEGDFNRLFKPQDPPSNPTASATLNKRAAGTYLAPESVSSTPKMKASSDIWSLGCIISVLFVYLDAGKTNLEPYSDERANRSQSEGCGDYDRFFLYSRQITSIKRHPVVSEWHKKVVKNAGETDKTEAEIIRTVLSYVEKSVLQIQQDMRVTAEQVQKVLERAYNLYRDLEKQRGAESQQNNNAALGRRIPFWERLWSKYGSASVLFNSSNRKRSGLSYHMDQDADMSIQAS</sequence>
<reference evidence="3 4" key="1">
    <citation type="journal article" date="2014" name="BMC Genomics">
        <title>Comparative genome sequencing reveals chemotype-specific gene clusters in the toxigenic black mold Stachybotrys.</title>
        <authorList>
            <person name="Semeiks J."/>
            <person name="Borek D."/>
            <person name="Otwinowski Z."/>
            <person name="Grishin N.V."/>
        </authorList>
    </citation>
    <scope>NUCLEOTIDE SEQUENCE [LARGE SCALE GENOMIC DNA]</scope>
    <source>
        <strain evidence="3 4">IBT 40285</strain>
    </source>
</reference>
<proteinExistence type="predicted"/>